<dbReference type="InterPro" id="IPR015272">
    <property type="entry name" value="MoadD_C"/>
</dbReference>
<accession>A0A7X2Z8D0</accession>
<dbReference type="EMBL" id="WNZX01000003">
    <property type="protein sequence ID" value="MUG70127.1"/>
    <property type="molecule type" value="Genomic_DNA"/>
</dbReference>
<proteinExistence type="predicted"/>
<dbReference type="Proteomes" id="UP000450917">
    <property type="component" value="Unassembled WGS sequence"/>
</dbReference>
<reference evidence="2 3" key="1">
    <citation type="submission" date="2019-11" db="EMBL/GenBank/DDBJ databases">
        <title>Draft genome sequences of five Paenibacillus species of dairy origin.</title>
        <authorList>
            <person name="Olajide A.M."/>
            <person name="Chen S."/>
            <person name="Lapointe G."/>
        </authorList>
    </citation>
    <scope>NUCLEOTIDE SEQUENCE [LARGE SCALE GENOMIC DNA]</scope>
    <source>
        <strain evidence="2 3">2CS3</strain>
    </source>
</reference>
<evidence type="ECO:0000259" key="1">
    <source>
        <dbReference type="Pfam" id="PF09189"/>
    </source>
</evidence>
<dbReference type="Gene3D" id="3.30.1370.80">
    <property type="entry name" value="Molybdopterin cofactor biosynthesis MoaD-related, C-terminal domain"/>
    <property type="match status" value="1"/>
</dbReference>
<gene>
    <name evidence="2" type="ORF">GNP93_05475</name>
</gene>
<dbReference type="InterPro" id="IPR036473">
    <property type="entry name" value="Mopterin_CF_MoaD-rel_C_sf"/>
</dbReference>
<dbReference type="Pfam" id="PF09189">
    <property type="entry name" value="MoaD_arch"/>
    <property type="match status" value="1"/>
</dbReference>
<evidence type="ECO:0000313" key="2">
    <source>
        <dbReference type="EMBL" id="MUG70127.1"/>
    </source>
</evidence>
<protein>
    <recommendedName>
        <fullName evidence="1">Molybdopterin cofactor biosynthesis MoaD-related C-terminal domain-containing protein</fullName>
    </recommendedName>
</protein>
<organism evidence="2 3">
    <name type="scientific">Paenibacillus validus</name>
    <dbReference type="NCBI Taxonomy" id="44253"/>
    <lineage>
        <taxon>Bacteria</taxon>
        <taxon>Bacillati</taxon>
        <taxon>Bacillota</taxon>
        <taxon>Bacilli</taxon>
        <taxon>Bacillales</taxon>
        <taxon>Paenibacillaceae</taxon>
        <taxon>Paenibacillus</taxon>
    </lineage>
</organism>
<feature type="domain" description="Molybdopterin cofactor biosynthesis MoaD-related C-terminal" evidence="1">
    <location>
        <begin position="4"/>
        <end position="90"/>
    </location>
</feature>
<keyword evidence="3" id="KW-1185">Reference proteome</keyword>
<dbReference type="RefSeq" id="WP_054795412.1">
    <property type="nucleotide sequence ID" value="NZ_JARTHJ010000005.1"/>
</dbReference>
<comment type="caution">
    <text evidence="2">The sequence shown here is derived from an EMBL/GenBank/DDBJ whole genome shotgun (WGS) entry which is preliminary data.</text>
</comment>
<dbReference type="AlphaFoldDB" id="A0A7X2Z8D0"/>
<sequence>MAEQTLEFRGIRCEHLMNYFKELEAEQQTFAFPYVFHGPGWRADILREDQVRITSRFVVNAVFVRFEASSEQELQDVIAAYRRKTFRAGG</sequence>
<name>A0A7X2Z8D0_9BACL</name>
<evidence type="ECO:0000313" key="3">
    <source>
        <dbReference type="Proteomes" id="UP000450917"/>
    </source>
</evidence>